<keyword evidence="2 8" id="KW-0813">Transport</keyword>
<feature type="transmembrane region" description="Helical" evidence="9">
    <location>
        <begin position="409"/>
        <end position="430"/>
    </location>
</feature>
<dbReference type="InterPro" id="IPR050171">
    <property type="entry name" value="MFS_Transporters"/>
</dbReference>
<dbReference type="PANTHER" id="PTHR23517:SF15">
    <property type="entry name" value="PROTON-DEPENDENT OLIGOPEPTIDE FAMILY TRANSPORT PROTEIN"/>
    <property type="match status" value="1"/>
</dbReference>
<organism evidence="10 11">
    <name type="scientific">Saccharicrinis carchari</name>
    <dbReference type="NCBI Taxonomy" id="1168039"/>
    <lineage>
        <taxon>Bacteria</taxon>
        <taxon>Pseudomonadati</taxon>
        <taxon>Bacteroidota</taxon>
        <taxon>Bacteroidia</taxon>
        <taxon>Marinilabiliales</taxon>
        <taxon>Marinilabiliaceae</taxon>
        <taxon>Saccharicrinis</taxon>
    </lineage>
</organism>
<dbReference type="InterPro" id="IPR000109">
    <property type="entry name" value="POT_fam"/>
</dbReference>
<evidence type="ECO:0000256" key="6">
    <source>
        <dbReference type="ARBA" id="ARBA00022989"/>
    </source>
</evidence>
<dbReference type="InterPro" id="IPR018456">
    <property type="entry name" value="PTR2_symporter_CS"/>
</dbReference>
<keyword evidence="5" id="KW-0653">Protein transport</keyword>
<evidence type="ECO:0000313" key="10">
    <source>
        <dbReference type="EMBL" id="SMO87149.1"/>
    </source>
</evidence>
<dbReference type="SUPFAM" id="SSF103473">
    <property type="entry name" value="MFS general substrate transporter"/>
    <property type="match status" value="1"/>
</dbReference>
<feature type="transmembrane region" description="Helical" evidence="9">
    <location>
        <begin position="476"/>
        <end position="498"/>
    </location>
</feature>
<evidence type="ECO:0000256" key="4">
    <source>
        <dbReference type="ARBA" id="ARBA00022692"/>
    </source>
</evidence>
<feature type="transmembrane region" description="Helical" evidence="9">
    <location>
        <begin position="57"/>
        <end position="76"/>
    </location>
</feature>
<feature type="transmembrane region" description="Helical" evidence="9">
    <location>
        <begin position="336"/>
        <end position="357"/>
    </location>
</feature>
<keyword evidence="7 9" id="KW-0472">Membrane</keyword>
<feature type="transmembrane region" description="Helical" evidence="9">
    <location>
        <begin position="369"/>
        <end position="389"/>
    </location>
</feature>
<evidence type="ECO:0000313" key="11">
    <source>
        <dbReference type="Proteomes" id="UP000319040"/>
    </source>
</evidence>
<dbReference type="Gene3D" id="1.20.1250.20">
    <property type="entry name" value="MFS general substrate transporter like domains"/>
    <property type="match status" value="1"/>
</dbReference>
<dbReference type="InterPro" id="IPR036259">
    <property type="entry name" value="MFS_trans_sf"/>
</dbReference>
<feature type="transmembrane region" description="Helical" evidence="9">
    <location>
        <begin position="88"/>
        <end position="109"/>
    </location>
</feature>
<dbReference type="PANTHER" id="PTHR23517">
    <property type="entry name" value="RESISTANCE PROTEIN MDTM, PUTATIVE-RELATED-RELATED"/>
    <property type="match status" value="1"/>
</dbReference>
<feature type="transmembrane region" description="Helical" evidence="9">
    <location>
        <begin position="291"/>
        <end position="308"/>
    </location>
</feature>
<feature type="transmembrane region" description="Helical" evidence="9">
    <location>
        <begin position="185"/>
        <end position="203"/>
    </location>
</feature>
<evidence type="ECO:0000256" key="9">
    <source>
        <dbReference type="SAM" id="Phobius"/>
    </source>
</evidence>
<dbReference type="GO" id="GO:1904680">
    <property type="term" value="F:peptide transmembrane transporter activity"/>
    <property type="evidence" value="ECO:0007669"/>
    <property type="project" value="InterPro"/>
</dbReference>
<comment type="similarity">
    <text evidence="8">Belongs to the major facilitator superfamily. Proton-dependent oligopeptide transporter (POT/PTR) (TC 2.A.17) family.</text>
</comment>
<dbReference type="EMBL" id="FXTB01000011">
    <property type="protein sequence ID" value="SMO87149.1"/>
    <property type="molecule type" value="Genomic_DNA"/>
</dbReference>
<keyword evidence="5" id="KW-0571">Peptide transport</keyword>
<feature type="transmembrane region" description="Helical" evidence="9">
    <location>
        <begin position="437"/>
        <end position="456"/>
    </location>
</feature>
<evidence type="ECO:0000256" key="7">
    <source>
        <dbReference type="ARBA" id="ARBA00023136"/>
    </source>
</evidence>
<dbReference type="GO" id="GO:0005886">
    <property type="term" value="C:plasma membrane"/>
    <property type="evidence" value="ECO:0007669"/>
    <property type="project" value="UniProtKB-SubCell"/>
</dbReference>
<comment type="subcellular location">
    <subcellularLocation>
        <location evidence="1">Cell membrane</location>
        <topology evidence="1">Multi-pass membrane protein</topology>
    </subcellularLocation>
    <subcellularLocation>
        <location evidence="8">Membrane</location>
        <topology evidence="8">Multi-pass membrane protein</topology>
    </subcellularLocation>
</comment>
<dbReference type="PROSITE" id="PS01023">
    <property type="entry name" value="PTR2_2"/>
    <property type="match status" value="1"/>
</dbReference>
<feature type="transmembrane region" description="Helical" evidence="9">
    <location>
        <begin position="154"/>
        <end position="173"/>
    </location>
</feature>
<dbReference type="CDD" id="cd17346">
    <property type="entry name" value="MFS_DtpA_like"/>
    <property type="match status" value="1"/>
</dbReference>
<dbReference type="Proteomes" id="UP000319040">
    <property type="component" value="Unassembled WGS sequence"/>
</dbReference>
<dbReference type="InterPro" id="IPR005279">
    <property type="entry name" value="Dipep/tripep_permease"/>
</dbReference>
<dbReference type="NCBIfam" id="TIGR00924">
    <property type="entry name" value="yjdL_sub1_fam"/>
    <property type="match status" value="1"/>
</dbReference>
<evidence type="ECO:0000256" key="3">
    <source>
        <dbReference type="ARBA" id="ARBA00022475"/>
    </source>
</evidence>
<feature type="transmembrane region" description="Helical" evidence="9">
    <location>
        <begin position="30"/>
        <end position="51"/>
    </location>
</feature>
<dbReference type="GO" id="GO:0006857">
    <property type="term" value="P:oligopeptide transport"/>
    <property type="evidence" value="ECO:0007669"/>
    <property type="project" value="InterPro"/>
</dbReference>
<evidence type="ECO:0000256" key="1">
    <source>
        <dbReference type="ARBA" id="ARBA00004651"/>
    </source>
</evidence>
<keyword evidence="11" id="KW-1185">Reference proteome</keyword>
<dbReference type="OrthoDB" id="9772725at2"/>
<feature type="transmembrane region" description="Helical" evidence="9">
    <location>
        <begin position="261"/>
        <end position="279"/>
    </location>
</feature>
<evidence type="ECO:0000256" key="2">
    <source>
        <dbReference type="ARBA" id="ARBA00022448"/>
    </source>
</evidence>
<feature type="transmembrane region" description="Helical" evidence="9">
    <location>
        <begin position="115"/>
        <end position="133"/>
    </location>
</feature>
<accession>A0A521ET99</accession>
<dbReference type="RefSeq" id="WP_142534467.1">
    <property type="nucleotide sequence ID" value="NZ_FXTB01000011.1"/>
</dbReference>
<reference evidence="10 11" key="1">
    <citation type="submission" date="2017-05" db="EMBL/GenBank/DDBJ databases">
        <authorList>
            <person name="Varghese N."/>
            <person name="Submissions S."/>
        </authorList>
    </citation>
    <scope>NUCLEOTIDE SEQUENCE [LARGE SCALE GENOMIC DNA]</scope>
    <source>
        <strain evidence="10 11">DSM 27040</strain>
    </source>
</reference>
<proteinExistence type="inferred from homology"/>
<keyword evidence="6 9" id="KW-1133">Transmembrane helix</keyword>
<dbReference type="Pfam" id="PF00854">
    <property type="entry name" value="PTR2"/>
    <property type="match status" value="1"/>
</dbReference>
<keyword evidence="3" id="KW-1003">Cell membrane</keyword>
<evidence type="ECO:0000256" key="5">
    <source>
        <dbReference type="ARBA" id="ARBA00022856"/>
    </source>
</evidence>
<evidence type="ECO:0000256" key="8">
    <source>
        <dbReference type="RuleBase" id="RU003755"/>
    </source>
</evidence>
<protein>
    <submittedName>
        <fullName evidence="10">Proton-dependent oligopeptide transporter, POT family</fullName>
    </submittedName>
</protein>
<sequence>MSNEDRGFFGHPMGLSTLFATEMWERFSYYGMRALLVLFLTASLANGGFGLDREEAFTIYGIFTGLVFVTPMLGGILADKFFGQRMTIYMGGLTMAVGQFMLSAAAIGGDNLESRQFWFYAGLGVLILGNGFFKPNISTMVGDLYDNNDPRKDGGFTIFYMGINLGAFIAPFVAGYLGEKISWEYGYLASGVGMLIGVLWLILRSEKTLGHIGLPPKSDKNRTHLKGIEWGQVIAVTAVLIFGTIGFMQGWAALSEGAQSTIPKVVGIVGGLYLVISIFRGTKGRDQWERVAVILVLAFFNIFFWVGFEQAGTTFNLFADENTDRMIGSFEIPASWFQSINAIFIVILAPLFSILWLKLDKFKLNPKTPFKFGWGMLLLSVGAAVMAVADTISKGSGTMTLVSPLWLTLVYLIFTMGELCISPIGLSMVTKLAPPKLVSTLMGVWMFSFAAGNFGASQMETLSKSMEVSIGQPVNVFWFVSAITGIATVLLFILAPWISRMMHGIK</sequence>
<gene>
    <name evidence="10" type="ORF">SAMN06265379_11119</name>
</gene>
<dbReference type="AlphaFoldDB" id="A0A521ET99"/>
<name>A0A521ET99_SACCC</name>
<feature type="transmembrane region" description="Helical" evidence="9">
    <location>
        <begin position="230"/>
        <end position="249"/>
    </location>
</feature>
<keyword evidence="4 8" id="KW-0812">Transmembrane</keyword>